<gene>
    <name evidence="1" type="ORF">N800_08570</name>
</gene>
<name>A0A0A0EZ70_9GAMM</name>
<comment type="caution">
    <text evidence="1">The sequence shown here is derived from an EMBL/GenBank/DDBJ whole genome shotgun (WGS) entry which is preliminary data.</text>
</comment>
<dbReference type="EMBL" id="AVPU01000001">
    <property type="protein sequence ID" value="KGM56251.1"/>
    <property type="molecule type" value="Genomic_DNA"/>
</dbReference>
<keyword evidence="2" id="KW-1185">Reference proteome</keyword>
<protein>
    <submittedName>
        <fullName evidence="1">Uncharacterized protein</fullName>
    </submittedName>
</protein>
<proteinExistence type="predicted"/>
<accession>A0A0A0EZ70</accession>
<dbReference type="OrthoDB" id="6027400at2"/>
<organism evidence="1 2">
    <name type="scientific">Lysobacter daejeonensis GH1-9</name>
    <dbReference type="NCBI Taxonomy" id="1385517"/>
    <lineage>
        <taxon>Bacteria</taxon>
        <taxon>Pseudomonadati</taxon>
        <taxon>Pseudomonadota</taxon>
        <taxon>Gammaproteobacteria</taxon>
        <taxon>Lysobacterales</taxon>
        <taxon>Lysobacteraceae</taxon>
        <taxon>Aerolutibacter</taxon>
    </lineage>
</organism>
<dbReference type="RefSeq" id="WP_036133467.1">
    <property type="nucleotide sequence ID" value="NZ_AVPU01000001.1"/>
</dbReference>
<dbReference type="Proteomes" id="UP000029998">
    <property type="component" value="Unassembled WGS sequence"/>
</dbReference>
<evidence type="ECO:0000313" key="1">
    <source>
        <dbReference type="EMBL" id="KGM56251.1"/>
    </source>
</evidence>
<reference evidence="1 2" key="1">
    <citation type="submission" date="2013-08" db="EMBL/GenBank/DDBJ databases">
        <title>Genome sequencing of Lysobacter.</title>
        <authorList>
            <person name="Zhang S."/>
            <person name="Wang G."/>
        </authorList>
    </citation>
    <scope>NUCLEOTIDE SEQUENCE [LARGE SCALE GENOMIC DNA]</scope>
    <source>
        <strain evidence="1 2">GH1-9</strain>
    </source>
</reference>
<dbReference type="AlphaFoldDB" id="A0A0A0EZ70"/>
<sequence>MQYDFTEDWHGWKLRGGFLVSPDRQHLTRERLEGLLWRDAQELRLAGLRSRREAMKPRQMVRVVVVELDEIRQRGKLAG</sequence>
<evidence type="ECO:0000313" key="2">
    <source>
        <dbReference type="Proteomes" id="UP000029998"/>
    </source>
</evidence>